<name>A0A1X7T5J2_AMPQE</name>
<dbReference type="EnsemblMetazoa" id="Aqu2.1.09645_001">
    <property type="protein sequence ID" value="Aqu2.1.09645_001"/>
    <property type="gene ID" value="Aqu2.1.09645"/>
</dbReference>
<keyword evidence="1" id="KW-0732">Signal</keyword>
<feature type="signal peptide" evidence="1">
    <location>
        <begin position="1"/>
        <end position="18"/>
    </location>
</feature>
<evidence type="ECO:0000313" key="2">
    <source>
        <dbReference type="EnsemblMetazoa" id="Aqu2.1.09645_001"/>
    </source>
</evidence>
<sequence>MVSLQVVVFLLSVSEVISQCPPNSGIYLRHDGNCYPNGSYFWDSSVNAANEAISCVLPGTSLTTGQWVRVADPDDPVDCNSNSASDPFRCTSVTSPDATINLYLAQGLPADQEGWYKCCLPTDCSDPNTNIIFANIFRFSEIESFIVADLPSDMTVYPQEYKLNCTKIGFDRYDISMSISSTALANYTDCNDGSNPCPGTELVSNTNTVRYTVNITWDGMTVSNGSISQSTTGDQMYQCRVTDHPGSIHIRIRNVTIK</sequence>
<organism evidence="2">
    <name type="scientific">Amphimedon queenslandica</name>
    <name type="common">Sponge</name>
    <dbReference type="NCBI Taxonomy" id="400682"/>
    <lineage>
        <taxon>Eukaryota</taxon>
        <taxon>Metazoa</taxon>
        <taxon>Porifera</taxon>
        <taxon>Demospongiae</taxon>
        <taxon>Heteroscleromorpha</taxon>
        <taxon>Haplosclerida</taxon>
        <taxon>Niphatidae</taxon>
        <taxon>Amphimedon</taxon>
    </lineage>
</organism>
<dbReference type="AlphaFoldDB" id="A0A1X7T5J2"/>
<evidence type="ECO:0008006" key="3">
    <source>
        <dbReference type="Google" id="ProtNLM"/>
    </source>
</evidence>
<feature type="chain" id="PRO_5012033151" description="Ig-like domain-containing protein" evidence="1">
    <location>
        <begin position="19"/>
        <end position="258"/>
    </location>
</feature>
<protein>
    <recommendedName>
        <fullName evidence="3">Ig-like domain-containing protein</fullName>
    </recommendedName>
</protein>
<reference evidence="2" key="1">
    <citation type="submission" date="2017-05" db="UniProtKB">
        <authorList>
            <consortium name="EnsemblMetazoa"/>
        </authorList>
    </citation>
    <scope>IDENTIFICATION</scope>
</reference>
<proteinExistence type="predicted"/>
<accession>A0A1X7T5J2</accession>
<evidence type="ECO:0000256" key="1">
    <source>
        <dbReference type="SAM" id="SignalP"/>
    </source>
</evidence>
<dbReference type="InParanoid" id="A0A1X7T5J2"/>